<dbReference type="Proteomes" id="UP000316706">
    <property type="component" value="Unassembled WGS sequence"/>
</dbReference>
<keyword evidence="3" id="KW-1185">Reference proteome</keyword>
<dbReference type="EMBL" id="VFPO01000001">
    <property type="protein sequence ID" value="TQM71020.1"/>
    <property type="molecule type" value="Genomic_DNA"/>
</dbReference>
<evidence type="ECO:0000256" key="1">
    <source>
        <dbReference type="SAM" id="SignalP"/>
    </source>
</evidence>
<comment type="caution">
    <text evidence="2">The sequence shown here is derived from an EMBL/GenBank/DDBJ whole genome shotgun (WGS) entry which is preliminary data.</text>
</comment>
<name>A0A543IKB8_9ACTN</name>
<proteinExistence type="predicted"/>
<evidence type="ECO:0000313" key="2">
    <source>
        <dbReference type="EMBL" id="TQM71020.1"/>
    </source>
</evidence>
<dbReference type="PROSITE" id="PS51318">
    <property type="entry name" value="TAT"/>
    <property type="match status" value="1"/>
</dbReference>
<dbReference type="InterPro" id="IPR006311">
    <property type="entry name" value="TAT_signal"/>
</dbReference>
<feature type="signal peptide" evidence="1">
    <location>
        <begin position="1"/>
        <end position="34"/>
    </location>
</feature>
<dbReference type="OrthoDB" id="4461339at2"/>
<evidence type="ECO:0008006" key="4">
    <source>
        <dbReference type="Google" id="ProtNLM"/>
    </source>
</evidence>
<organism evidence="2 3">
    <name type="scientific">Actinomadura hallensis</name>
    <dbReference type="NCBI Taxonomy" id="337895"/>
    <lineage>
        <taxon>Bacteria</taxon>
        <taxon>Bacillati</taxon>
        <taxon>Actinomycetota</taxon>
        <taxon>Actinomycetes</taxon>
        <taxon>Streptosporangiales</taxon>
        <taxon>Thermomonosporaceae</taxon>
        <taxon>Actinomadura</taxon>
    </lineage>
</organism>
<dbReference type="AlphaFoldDB" id="A0A543IKB8"/>
<accession>A0A543IKB8</accession>
<dbReference type="RefSeq" id="WP_141972277.1">
    <property type="nucleotide sequence ID" value="NZ_VFPO01000001.1"/>
</dbReference>
<feature type="chain" id="PRO_5022191966" description="Secreted protein" evidence="1">
    <location>
        <begin position="35"/>
        <end position="266"/>
    </location>
</feature>
<gene>
    <name evidence="2" type="ORF">FHX41_4770</name>
</gene>
<sequence length="266" mass="28809">MKFPRFSRRRARLALPAALAAAALTFSMGTAAHAAPDDPIPDTFDFSDCPPLPEGADPLFSRCFVAVITSGKFQIGGFDQEIEKPMRITFAQTLNLDTFEFDTVFGKIRAEKMLIQPGLFGDPLLTAVYAQPEYAGFFELPTSEDFRIRIGLKVKIINPFLGNKCTVGSNSNPIMLDLTTGTTDPPAPNQPISGEPASIVRSEPPPEVRYAKHVDNSFAVPGATGCVFNFGAANWLINQVGGFPSPAGKNTVIQNEYIVEKSYSAL</sequence>
<protein>
    <recommendedName>
        <fullName evidence="4">Secreted protein</fullName>
    </recommendedName>
</protein>
<reference evidence="2 3" key="1">
    <citation type="submission" date="2019-06" db="EMBL/GenBank/DDBJ databases">
        <title>Sequencing the genomes of 1000 actinobacteria strains.</title>
        <authorList>
            <person name="Klenk H.-P."/>
        </authorList>
    </citation>
    <scope>NUCLEOTIDE SEQUENCE [LARGE SCALE GENOMIC DNA]</scope>
    <source>
        <strain evidence="2 3">DSM 45043</strain>
    </source>
</reference>
<evidence type="ECO:0000313" key="3">
    <source>
        <dbReference type="Proteomes" id="UP000316706"/>
    </source>
</evidence>
<keyword evidence="1" id="KW-0732">Signal</keyword>